<protein>
    <submittedName>
        <fullName evidence="3">ComF family protein</fullName>
    </submittedName>
</protein>
<reference evidence="3" key="1">
    <citation type="submission" date="2022-02" db="EMBL/GenBank/DDBJ databases">
        <title>Vibrio sp. nov., a new bacterium isolated from Bohai sea, China.</title>
        <authorList>
            <person name="Yuan Y."/>
        </authorList>
    </citation>
    <scope>NUCLEOTIDE SEQUENCE</scope>
    <source>
        <strain evidence="3">DBSS07</strain>
    </source>
</reference>
<dbReference type="PANTHER" id="PTHR47505:SF1">
    <property type="entry name" value="DNA UTILIZATION PROTEIN YHGH"/>
    <property type="match status" value="1"/>
</dbReference>
<dbReference type="Pfam" id="PF00156">
    <property type="entry name" value="Pribosyltran"/>
    <property type="match status" value="1"/>
</dbReference>
<dbReference type="InterPro" id="IPR029057">
    <property type="entry name" value="PRTase-like"/>
</dbReference>
<dbReference type="Proteomes" id="UP001155586">
    <property type="component" value="Unassembled WGS sequence"/>
</dbReference>
<dbReference type="InterPro" id="IPR000836">
    <property type="entry name" value="PRTase_dom"/>
</dbReference>
<dbReference type="SUPFAM" id="SSF53271">
    <property type="entry name" value="PRTase-like"/>
    <property type="match status" value="1"/>
</dbReference>
<keyword evidence="4" id="KW-1185">Reference proteome</keyword>
<gene>
    <name evidence="3" type="ORF">MD483_05875</name>
</gene>
<evidence type="ECO:0000313" key="3">
    <source>
        <dbReference type="EMBL" id="MCW8333349.1"/>
    </source>
</evidence>
<dbReference type="Gene3D" id="3.40.50.2020">
    <property type="match status" value="1"/>
</dbReference>
<accession>A0A9X3CCP6</accession>
<dbReference type="RefSeq" id="WP_265686932.1">
    <property type="nucleotide sequence ID" value="NZ_JAKRRX010000022.1"/>
</dbReference>
<dbReference type="CDD" id="cd06223">
    <property type="entry name" value="PRTases_typeI"/>
    <property type="match status" value="1"/>
</dbReference>
<proteinExistence type="inferred from homology"/>
<comment type="similarity">
    <text evidence="1">Belongs to the ComF/GntX family.</text>
</comment>
<name>A0A9X3CCP6_9VIBR</name>
<dbReference type="EMBL" id="JAKRRX010000022">
    <property type="protein sequence ID" value="MCW8333349.1"/>
    <property type="molecule type" value="Genomic_DNA"/>
</dbReference>
<evidence type="ECO:0000256" key="1">
    <source>
        <dbReference type="ARBA" id="ARBA00008007"/>
    </source>
</evidence>
<dbReference type="AlphaFoldDB" id="A0A9X3CCP6"/>
<evidence type="ECO:0000313" key="4">
    <source>
        <dbReference type="Proteomes" id="UP001155586"/>
    </source>
</evidence>
<comment type="caution">
    <text evidence="3">The sequence shown here is derived from an EMBL/GenBank/DDBJ whole genome shotgun (WGS) entry which is preliminary data.</text>
</comment>
<organism evidence="3 4">
    <name type="scientific">Vibrio paucivorans</name>
    <dbReference type="NCBI Taxonomy" id="2829489"/>
    <lineage>
        <taxon>Bacteria</taxon>
        <taxon>Pseudomonadati</taxon>
        <taxon>Pseudomonadota</taxon>
        <taxon>Gammaproteobacteria</taxon>
        <taxon>Vibrionales</taxon>
        <taxon>Vibrionaceae</taxon>
        <taxon>Vibrio</taxon>
    </lineage>
</organism>
<dbReference type="InterPro" id="IPR051910">
    <property type="entry name" value="ComF/GntX_DNA_util-trans"/>
</dbReference>
<dbReference type="PANTHER" id="PTHR47505">
    <property type="entry name" value="DNA UTILIZATION PROTEIN YHGH"/>
    <property type="match status" value="1"/>
</dbReference>
<feature type="domain" description="Phosphoribosyltransferase" evidence="2">
    <location>
        <begin position="139"/>
        <end position="233"/>
    </location>
</feature>
<sequence>MLSDWLQKTMHQYCTPVCDLCRLPLDPKQEFSIWCSSCQSYFQSTSRCQRCGLPTVTSTPMCGSCLTAPPLWSRLYCVGDYQAPLSNYISKLKYQRQFWHARNLAPLLTEKIDTKPEILTSVPMHWRRKWWRGFNHSEILAAEVAKRIGITYQHNLFKRCRPTKQQQGLNKSQRLSNLRGAFRLSSPPLAKHVAIIDDVVTTGSTVHHLCKLLLEAGVETIDIYCICRTPEPTDSH</sequence>
<evidence type="ECO:0000259" key="2">
    <source>
        <dbReference type="Pfam" id="PF00156"/>
    </source>
</evidence>